<dbReference type="Pfam" id="PF25963">
    <property type="entry name" value="Beta-barrel_AAEA"/>
    <property type="match status" value="1"/>
</dbReference>
<dbReference type="PANTHER" id="PTHR30386:SF24">
    <property type="entry name" value="MULTIDRUG RESISTANCE EFFLUX PUMP"/>
    <property type="match status" value="1"/>
</dbReference>
<dbReference type="Gene3D" id="1.10.287.470">
    <property type="entry name" value="Helix hairpin bin"/>
    <property type="match status" value="1"/>
</dbReference>
<dbReference type="Gene3D" id="2.40.50.100">
    <property type="match status" value="1"/>
</dbReference>
<sequence length="349" mass="36325">MLGALVGGGLGGNWWMHVGRFQESTDNAYVQGDIAVLGPGIEGDVAAILVNDNDTVTAGQPLIRLVDTEWRARRDAAAGALAQAVAGTVTNRARIDQQHAQIAEADAQVAQAVAERDRAVQNAARYGTLANSGYGSRENADRTLADRLKAEAALRSAQAVAEAARAALPVLESECAAAEGKRAEAAATLALAERNLQQTVISAPFDGVVGNRSAQLGAHVRPGQNLIAVAPPPERQWVVANFKETQLAGMRRGQPVELSFDIGGPVLRGRVESLAPATGAQFSLLPPENATGNFTRVVQRVPVRIAIAPGQDSVRLRPGLSARVEVDTRADPNAPGGLFGAAAATLGLN</sequence>
<dbReference type="PRINTS" id="PR01490">
    <property type="entry name" value="RTXTOXIND"/>
</dbReference>
<evidence type="ECO:0000313" key="4">
    <source>
        <dbReference type="Proteomes" id="UP001196565"/>
    </source>
</evidence>
<evidence type="ECO:0000259" key="2">
    <source>
        <dbReference type="Pfam" id="PF25963"/>
    </source>
</evidence>
<dbReference type="PANTHER" id="PTHR30386">
    <property type="entry name" value="MEMBRANE FUSION SUBUNIT OF EMRAB-TOLC MULTIDRUG EFFLUX PUMP"/>
    <property type="match status" value="1"/>
</dbReference>
<dbReference type="EMBL" id="JAHYBZ010000007">
    <property type="protein sequence ID" value="MBW6400155.1"/>
    <property type="molecule type" value="Genomic_DNA"/>
</dbReference>
<feature type="domain" description="p-hydroxybenzoic acid efflux pump subunit AaeA-like beta-barrel" evidence="2">
    <location>
        <begin position="237"/>
        <end position="326"/>
    </location>
</feature>
<gene>
    <name evidence="3" type="ORF">KPL78_20010</name>
</gene>
<accession>A0ABS7ADM7</accession>
<organism evidence="3 4">
    <name type="scientific">Roseomonas alba</name>
    <dbReference type="NCBI Taxonomy" id="2846776"/>
    <lineage>
        <taxon>Bacteria</taxon>
        <taxon>Pseudomonadati</taxon>
        <taxon>Pseudomonadota</taxon>
        <taxon>Alphaproteobacteria</taxon>
        <taxon>Acetobacterales</taxon>
        <taxon>Roseomonadaceae</taxon>
        <taxon>Roseomonas</taxon>
    </lineage>
</organism>
<name>A0ABS7ADM7_9PROT</name>
<dbReference type="SUPFAM" id="SSF111369">
    <property type="entry name" value="HlyD-like secretion proteins"/>
    <property type="match status" value="2"/>
</dbReference>
<evidence type="ECO:0000256" key="1">
    <source>
        <dbReference type="SAM" id="Coils"/>
    </source>
</evidence>
<protein>
    <submittedName>
        <fullName evidence="3">HlyD family secretion protein</fullName>
    </submittedName>
</protein>
<proteinExistence type="predicted"/>
<dbReference type="InterPro" id="IPR058634">
    <property type="entry name" value="AaeA-lik-b-barrel"/>
</dbReference>
<dbReference type="InterPro" id="IPR050739">
    <property type="entry name" value="MFP"/>
</dbReference>
<dbReference type="Proteomes" id="UP001196565">
    <property type="component" value="Unassembled WGS sequence"/>
</dbReference>
<comment type="caution">
    <text evidence="3">The sequence shown here is derived from an EMBL/GenBank/DDBJ whole genome shotgun (WGS) entry which is preliminary data.</text>
</comment>
<feature type="coiled-coil region" evidence="1">
    <location>
        <begin position="95"/>
        <end position="122"/>
    </location>
</feature>
<keyword evidence="1" id="KW-0175">Coiled coil</keyword>
<dbReference type="Gene3D" id="2.40.30.170">
    <property type="match status" value="1"/>
</dbReference>
<reference evidence="3 4" key="1">
    <citation type="submission" date="2021-07" db="EMBL/GenBank/DDBJ databases">
        <authorList>
            <person name="So Y."/>
        </authorList>
    </citation>
    <scope>NUCLEOTIDE SEQUENCE [LARGE SCALE GENOMIC DNA]</scope>
    <source>
        <strain evidence="3 4">HJA6</strain>
    </source>
</reference>
<evidence type="ECO:0000313" key="3">
    <source>
        <dbReference type="EMBL" id="MBW6400155.1"/>
    </source>
</evidence>
<keyword evidence="4" id="KW-1185">Reference proteome</keyword>